<accession>A0AAV1S0D4</accession>
<sequence length="116" mass="12571">MGKNSDSTLGREKQLKAKRAKFTAQTKTLTTTIAYLDKTTTTGVLAVAVKEITVITAMMEVELENHNQPSRWTRSCFDAGVNGGLFPASQATPGPRAITSHEIRLPVASPELHYGL</sequence>
<proteinExistence type="predicted"/>
<protein>
    <submittedName>
        <fullName evidence="2">Uncharacterized protein</fullName>
    </submittedName>
</protein>
<keyword evidence="3" id="KW-1185">Reference proteome</keyword>
<dbReference type="Proteomes" id="UP001314170">
    <property type="component" value="Unassembled WGS sequence"/>
</dbReference>
<evidence type="ECO:0000256" key="1">
    <source>
        <dbReference type="SAM" id="MobiDB-lite"/>
    </source>
</evidence>
<feature type="region of interest" description="Disordered" evidence="1">
    <location>
        <begin position="1"/>
        <end position="21"/>
    </location>
</feature>
<evidence type="ECO:0000313" key="3">
    <source>
        <dbReference type="Proteomes" id="UP001314170"/>
    </source>
</evidence>
<organism evidence="2 3">
    <name type="scientific">Dovyalis caffra</name>
    <dbReference type="NCBI Taxonomy" id="77055"/>
    <lineage>
        <taxon>Eukaryota</taxon>
        <taxon>Viridiplantae</taxon>
        <taxon>Streptophyta</taxon>
        <taxon>Embryophyta</taxon>
        <taxon>Tracheophyta</taxon>
        <taxon>Spermatophyta</taxon>
        <taxon>Magnoliopsida</taxon>
        <taxon>eudicotyledons</taxon>
        <taxon>Gunneridae</taxon>
        <taxon>Pentapetalae</taxon>
        <taxon>rosids</taxon>
        <taxon>fabids</taxon>
        <taxon>Malpighiales</taxon>
        <taxon>Salicaceae</taxon>
        <taxon>Flacourtieae</taxon>
        <taxon>Dovyalis</taxon>
    </lineage>
</organism>
<reference evidence="2 3" key="1">
    <citation type="submission" date="2024-01" db="EMBL/GenBank/DDBJ databases">
        <authorList>
            <person name="Waweru B."/>
        </authorList>
    </citation>
    <scope>NUCLEOTIDE SEQUENCE [LARGE SCALE GENOMIC DNA]</scope>
</reference>
<dbReference type="EMBL" id="CAWUPB010001160">
    <property type="protein sequence ID" value="CAK7343106.1"/>
    <property type="molecule type" value="Genomic_DNA"/>
</dbReference>
<name>A0AAV1S0D4_9ROSI</name>
<gene>
    <name evidence="2" type="ORF">DCAF_LOCUS17137</name>
</gene>
<dbReference type="AlphaFoldDB" id="A0AAV1S0D4"/>
<comment type="caution">
    <text evidence="2">The sequence shown here is derived from an EMBL/GenBank/DDBJ whole genome shotgun (WGS) entry which is preliminary data.</text>
</comment>
<evidence type="ECO:0000313" key="2">
    <source>
        <dbReference type="EMBL" id="CAK7343106.1"/>
    </source>
</evidence>